<evidence type="ECO:0000313" key="2">
    <source>
        <dbReference type="EMBL" id="MEE2527221.1"/>
    </source>
</evidence>
<organism evidence="2 3">
    <name type="scientific">Hyphobacterium lacteum</name>
    <dbReference type="NCBI Taxonomy" id="3116575"/>
    <lineage>
        <taxon>Bacteria</taxon>
        <taxon>Pseudomonadati</taxon>
        <taxon>Pseudomonadota</taxon>
        <taxon>Alphaproteobacteria</taxon>
        <taxon>Maricaulales</taxon>
        <taxon>Maricaulaceae</taxon>
        <taxon>Hyphobacterium</taxon>
    </lineage>
</organism>
<dbReference type="EMBL" id="JAZDRP010000010">
    <property type="protein sequence ID" value="MEE2527221.1"/>
    <property type="molecule type" value="Genomic_DNA"/>
</dbReference>
<keyword evidence="1" id="KW-1133">Transmembrane helix</keyword>
<protein>
    <submittedName>
        <fullName evidence="2">Uncharacterized protein</fullName>
    </submittedName>
</protein>
<gene>
    <name evidence="2" type="ORF">V0U79_12685</name>
</gene>
<evidence type="ECO:0000256" key="1">
    <source>
        <dbReference type="SAM" id="Phobius"/>
    </source>
</evidence>
<accession>A0ABU7LUC6</accession>
<dbReference type="RefSeq" id="WP_330199883.1">
    <property type="nucleotide sequence ID" value="NZ_JAZDRP010000010.1"/>
</dbReference>
<feature type="transmembrane region" description="Helical" evidence="1">
    <location>
        <begin position="108"/>
        <end position="125"/>
    </location>
</feature>
<proteinExistence type="predicted"/>
<name>A0ABU7LUC6_9PROT</name>
<keyword evidence="3" id="KW-1185">Reference proteome</keyword>
<feature type="transmembrane region" description="Helical" evidence="1">
    <location>
        <begin position="137"/>
        <end position="157"/>
    </location>
</feature>
<sequence>MDFLDIGATAVSGGVLGTLGTALGRVTGYFERRAEHHQERERWQHELQLEETRARHAVDGAELGQRSAQQTASYSALAESQRNAAVLESGYPWVAAVRALVRPVLTPFLWLLYLIVFFSVMSGAADQFLDDAAEAEFVGYFIANIAFTASAATLWWFGDRARQFR</sequence>
<reference evidence="2 3" key="1">
    <citation type="submission" date="2024-01" db="EMBL/GenBank/DDBJ databases">
        <title>Hyphobacterium bacterium isolated from marine sediment.</title>
        <authorList>
            <person name="Zhao S."/>
        </authorList>
    </citation>
    <scope>NUCLEOTIDE SEQUENCE [LARGE SCALE GENOMIC DNA]</scope>
    <source>
        <strain evidence="3">HN65</strain>
    </source>
</reference>
<keyword evidence="1" id="KW-0472">Membrane</keyword>
<keyword evidence="1" id="KW-0812">Transmembrane</keyword>
<dbReference type="Proteomes" id="UP001354971">
    <property type="component" value="Unassembled WGS sequence"/>
</dbReference>
<comment type="caution">
    <text evidence="2">The sequence shown here is derived from an EMBL/GenBank/DDBJ whole genome shotgun (WGS) entry which is preliminary data.</text>
</comment>
<evidence type="ECO:0000313" key="3">
    <source>
        <dbReference type="Proteomes" id="UP001354971"/>
    </source>
</evidence>